<organism evidence="7 8">
    <name type="scientific">Massariosphaeria phaeospora</name>
    <dbReference type="NCBI Taxonomy" id="100035"/>
    <lineage>
        <taxon>Eukaryota</taxon>
        <taxon>Fungi</taxon>
        <taxon>Dikarya</taxon>
        <taxon>Ascomycota</taxon>
        <taxon>Pezizomycotina</taxon>
        <taxon>Dothideomycetes</taxon>
        <taxon>Pleosporomycetidae</taxon>
        <taxon>Pleosporales</taxon>
        <taxon>Pleosporales incertae sedis</taxon>
        <taxon>Massariosphaeria</taxon>
    </lineage>
</organism>
<keyword evidence="4" id="KW-0521">NADP</keyword>
<keyword evidence="5" id="KW-0560">Oxidoreductase</keyword>
<accession>A0A7C8M704</accession>
<keyword evidence="2" id="KW-0285">Flavoprotein</keyword>
<dbReference type="EMBL" id="JAADJZ010000009">
    <property type="protein sequence ID" value="KAF2872360.1"/>
    <property type="molecule type" value="Genomic_DNA"/>
</dbReference>
<evidence type="ECO:0000256" key="6">
    <source>
        <dbReference type="ARBA" id="ARBA00023033"/>
    </source>
</evidence>
<dbReference type="InterPro" id="IPR051820">
    <property type="entry name" value="FAD-binding_MO"/>
</dbReference>
<keyword evidence="3" id="KW-0274">FAD</keyword>
<dbReference type="FunFam" id="3.50.50.60:FF:000228">
    <property type="entry name" value="FAD-containing monooxygenase EthA"/>
    <property type="match status" value="1"/>
</dbReference>
<dbReference type="GO" id="GO:0004497">
    <property type="term" value="F:monooxygenase activity"/>
    <property type="evidence" value="ECO:0007669"/>
    <property type="project" value="UniProtKB-KW"/>
</dbReference>
<keyword evidence="8" id="KW-1185">Reference proteome</keyword>
<dbReference type="PANTHER" id="PTHR43872">
    <property type="entry name" value="MONOOXYGENASE, PUTATIVE (AFU_ORTHOLOGUE AFUA_8G02570)-RELATED"/>
    <property type="match status" value="1"/>
</dbReference>
<dbReference type="AlphaFoldDB" id="A0A7C8M704"/>
<reference evidence="7 8" key="1">
    <citation type="submission" date="2020-01" db="EMBL/GenBank/DDBJ databases">
        <authorList>
            <consortium name="DOE Joint Genome Institute"/>
            <person name="Haridas S."/>
            <person name="Albert R."/>
            <person name="Binder M."/>
            <person name="Bloem J."/>
            <person name="Labutti K."/>
            <person name="Salamov A."/>
            <person name="Andreopoulos B."/>
            <person name="Baker S.E."/>
            <person name="Barry K."/>
            <person name="Bills G."/>
            <person name="Bluhm B.H."/>
            <person name="Cannon C."/>
            <person name="Castanera R."/>
            <person name="Culley D.E."/>
            <person name="Daum C."/>
            <person name="Ezra D."/>
            <person name="Gonzalez J.B."/>
            <person name="Henrissat B."/>
            <person name="Kuo A."/>
            <person name="Liang C."/>
            <person name="Lipzen A."/>
            <person name="Lutzoni F."/>
            <person name="Magnuson J."/>
            <person name="Mondo S."/>
            <person name="Nolan M."/>
            <person name="Ohm R."/>
            <person name="Pangilinan J."/>
            <person name="Park H.-J.H."/>
            <person name="Ramirez L."/>
            <person name="Alfaro M."/>
            <person name="Sun H."/>
            <person name="Tritt A."/>
            <person name="Yoshinaga Y."/>
            <person name="Zwiers L.-H.L."/>
            <person name="Turgeon B.G."/>
            <person name="Goodwin S.B."/>
            <person name="Spatafora J.W."/>
            <person name="Crous P.W."/>
            <person name="Grigoriev I.V."/>
        </authorList>
    </citation>
    <scope>NUCLEOTIDE SEQUENCE [LARGE SCALE GENOMIC DNA]</scope>
    <source>
        <strain evidence="7 8">CBS 611.86</strain>
    </source>
</reference>
<dbReference type="PANTHER" id="PTHR43872:SF1">
    <property type="entry name" value="MONOOXYGENASE, PUTATIVE (AFU_ORTHOLOGUE AFUA_8G02570)-RELATED"/>
    <property type="match status" value="1"/>
</dbReference>
<dbReference type="SUPFAM" id="SSF51905">
    <property type="entry name" value="FAD/NAD(P)-binding domain"/>
    <property type="match status" value="2"/>
</dbReference>
<dbReference type="InterPro" id="IPR036188">
    <property type="entry name" value="FAD/NAD-bd_sf"/>
</dbReference>
<dbReference type="Pfam" id="PF13738">
    <property type="entry name" value="Pyr_redox_3"/>
    <property type="match status" value="1"/>
</dbReference>
<comment type="cofactor">
    <cofactor evidence="1">
        <name>FAD</name>
        <dbReference type="ChEBI" id="CHEBI:57692"/>
    </cofactor>
</comment>
<proteinExistence type="predicted"/>
<evidence type="ECO:0000256" key="5">
    <source>
        <dbReference type="ARBA" id="ARBA00023002"/>
    </source>
</evidence>
<evidence type="ECO:0000256" key="4">
    <source>
        <dbReference type="ARBA" id="ARBA00022857"/>
    </source>
</evidence>
<evidence type="ECO:0000256" key="3">
    <source>
        <dbReference type="ARBA" id="ARBA00022827"/>
    </source>
</evidence>
<sequence>MSHKYDVVIVGAGISGINAAYRVQDVLPNHTYKILEGRHELGGTWSLFKYPGVRSDSDLHTFGFAFNPWAKSNPIAEGHSIAEYVAETAAKFGIHRNIEYRHKVLSADWSSDAQHWRLEVDNDGHRKVYYAKFVVMGTGYYNYEKPLNAAIPGLDKFGGGRVHPQFWPEDLDYKNKKMVVVGSGATAITLLPALVKGGAKHVTMLQRSPSYIMSLPQPKPNDPLPFYQRWLPKSIALPIKKWLNYIVAWLLYLFCQQFPTTAANWLRSEAKKHLPKDFVMDRHFYPSYNPWDQRLCLCPDADFFKCFETGRAQIVTDTIRSVVEDGIELDSGEKLDADIIVTATGLDLQLCGNIALSVDKKPVHIPDHWLWRFTMLTGVPNMGVIIGYTNGSWTLGADASSRLLARLMALMRDNGYTAATPQISDKEMENPQGILNMNSTYITSKSTILPHAGNSGPWLPRTNYIKDTWNAKRADLRQGMKFDKVSS</sequence>
<evidence type="ECO:0000256" key="2">
    <source>
        <dbReference type="ARBA" id="ARBA00022630"/>
    </source>
</evidence>
<evidence type="ECO:0000256" key="1">
    <source>
        <dbReference type="ARBA" id="ARBA00001974"/>
    </source>
</evidence>
<keyword evidence="6" id="KW-0503">Monooxygenase</keyword>
<dbReference type="Gene3D" id="3.50.50.60">
    <property type="entry name" value="FAD/NAD(P)-binding domain"/>
    <property type="match status" value="2"/>
</dbReference>
<evidence type="ECO:0000313" key="7">
    <source>
        <dbReference type="EMBL" id="KAF2872360.1"/>
    </source>
</evidence>
<dbReference type="OrthoDB" id="66881at2759"/>
<dbReference type="Proteomes" id="UP000481861">
    <property type="component" value="Unassembled WGS sequence"/>
</dbReference>
<protein>
    <submittedName>
        <fullName evidence="7">FAD dependent oxidoreductase</fullName>
    </submittedName>
</protein>
<comment type="caution">
    <text evidence="7">The sequence shown here is derived from an EMBL/GenBank/DDBJ whole genome shotgun (WGS) entry which is preliminary data.</text>
</comment>
<gene>
    <name evidence="7" type="ORF">BDV95DRAFT_491457</name>
</gene>
<name>A0A7C8M704_9PLEO</name>
<evidence type="ECO:0000313" key="8">
    <source>
        <dbReference type="Proteomes" id="UP000481861"/>
    </source>
</evidence>